<gene>
    <name evidence="1" type="ORF">H9659_09680</name>
</gene>
<evidence type="ECO:0000313" key="2">
    <source>
        <dbReference type="Proteomes" id="UP000659496"/>
    </source>
</evidence>
<name>A0ABR8PK87_9BACL</name>
<organism evidence="1 2">
    <name type="scientific">Sporosarcina gallistercoris</name>
    <dbReference type="NCBI Taxonomy" id="2762245"/>
    <lineage>
        <taxon>Bacteria</taxon>
        <taxon>Bacillati</taxon>
        <taxon>Bacillota</taxon>
        <taxon>Bacilli</taxon>
        <taxon>Bacillales</taxon>
        <taxon>Caryophanaceae</taxon>
        <taxon>Sporosarcina</taxon>
    </lineage>
</organism>
<dbReference type="EMBL" id="JACSQY010000006">
    <property type="protein sequence ID" value="MBD7908600.1"/>
    <property type="molecule type" value="Genomic_DNA"/>
</dbReference>
<reference evidence="1 2" key="1">
    <citation type="submission" date="2020-08" db="EMBL/GenBank/DDBJ databases">
        <title>A Genomic Blueprint of the Chicken Gut Microbiome.</title>
        <authorList>
            <person name="Gilroy R."/>
            <person name="Ravi A."/>
            <person name="Getino M."/>
            <person name="Pursley I."/>
            <person name="Horton D.L."/>
            <person name="Alikhan N.-F."/>
            <person name="Baker D."/>
            <person name="Gharbi K."/>
            <person name="Hall N."/>
            <person name="Watson M."/>
            <person name="Adriaenssens E.M."/>
            <person name="Foster-Nyarko E."/>
            <person name="Jarju S."/>
            <person name="Secka A."/>
            <person name="Antonio M."/>
            <person name="Oren A."/>
            <person name="Chaudhuri R."/>
            <person name="La Ragione R.M."/>
            <person name="Hildebrand F."/>
            <person name="Pallen M.J."/>
        </authorList>
    </citation>
    <scope>NUCLEOTIDE SEQUENCE [LARGE SCALE GENOMIC DNA]</scope>
    <source>
        <strain evidence="1 2">Sa3CUA8</strain>
    </source>
</reference>
<accession>A0ABR8PK87</accession>
<proteinExistence type="predicted"/>
<dbReference type="Proteomes" id="UP000659496">
    <property type="component" value="Unassembled WGS sequence"/>
</dbReference>
<keyword evidence="2" id="KW-1185">Reference proteome</keyword>
<comment type="caution">
    <text evidence="1">The sequence shown here is derived from an EMBL/GenBank/DDBJ whole genome shotgun (WGS) entry which is preliminary data.</text>
</comment>
<protein>
    <submittedName>
        <fullName evidence="1">DUF2877 domain-containing protein</fullName>
    </submittedName>
</protein>
<sequence length="311" mass="33648">MLQSVKRHEPILRNGVTVMIFALTGDRHFLQHLKEGRMTGYVHSIFKRTINMVCLNDGHLYTFASEVIDNAPNTLVLNCTTMENLSVAVNDRIHSDGRVVWIGTAQGISFSEAQPWDTGLPDYPQNTNGISKNLTYVKQRIREVGTAGGIKPGVNQTTPFEQEVRMMLSKNTASLVDHLAAGDVAGALRDAQSLLGLGPGLTPSGDDYLTGMIAVFMVHNHPIPELQQFGKEVAVIAKKATNIISFSAIEQASNGKVRESIAQLISYLLTGEEEFLFAVDDVLQIGSSSGTDIALGIVAGIELTMKIGGNL</sequence>
<evidence type="ECO:0000313" key="1">
    <source>
        <dbReference type="EMBL" id="MBD7908600.1"/>
    </source>
</evidence>
<dbReference type="InterPro" id="IPR021530">
    <property type="entry name" value="AllH-like"/>
</dbReference>
<dbReference type="Pfam" id="PF11392">
    <property type="entry name" value="AllH"/>
    <property type="match status" value="1"/>
</dbReference>